<dbReference type="Proteomes" id="UP000777438">
    <property type="component" value="Unassembled WGS sequence"/>
</dbReference>
<dbReference type="InterPro" id="IPR052761">
    <property type="entry name" value="Fungal_Detox/Toxin_TFs"/>
</dbReference>
<organism evidence="1 2">
    <name type="scientific">Thelonectria olida</name>
    <dbReference type="NCBI Taxonomy" id="1576542"/>
    <lineage>
        <taxon>Eukaryota</taxon>
        <taxon>Fungi</taxon>
        <taxon>Dikarya</taxon>
        <taxon>Ascomycota</taxon>
        <taxon>Pezizomycotina</taxon>
        <taxon>Sordariomycetes</taxon>
        <taxon>Hypocreomycetidae</taxon>
        <taxon>Hypocreales</taxon>
        <taxon>Nectriaceae</taxon>
        <taxon>Thelonectria</taxon>
    </lineage>
</organism>
<dbReference type="OrthoDB" id="4451586at2759"/>
<accession>A0A9P8W253</accession>
<protein>
    <submittedName>
        <fullName evidence="1">Uncharacterized protein</fullName>
    </submittedName>
</protein>
<dbReference type="AlphaFoldDB" id="A0A9P8W253"/>
<comment type="caution">
    <text evidence="1">The sequence shown here is derived from an EMBL/GenBank/DDBJ whole genome shotgun (WGS) entry which is preliminary data.</text>
</comment>
<keyword evidence="2" id="KW-1185">Reference proteome</keyword>
<dbReference type="PANTHER" id="PTHR47425">
    <property type="entry name" value="FARB-RELATED"/>
    <property type="match status" value="1"/>
</dbReference>
<evidence type="ECO:0000313" key="1">
    <source>
        <dbReference type="EMBL" id="KAH6887718.1"/>
    </source>
</evidence>
<evidence type="ECO:0000313" key="2">
    <source>
        <dbReference type="Proteomes" id="UP000777438"/>
    </source>
</evidence>
<reference evidence="1 2" key="1">
    <citation type="journal article" date="2021" name="Nat. Commun.">
        <title>Genetic determinants of endophytism in the Arabidopsis root mycobiome.</title>
        <authorList>
            <person name="Mesny F."/>
            <person name="Miyauchi S."/>
            <person name="Thiergart T."/>
            <person name="Pickel B."/>
            <person name="Atanasova L."/>
            <person name="Karlsson M."/>
            <person name="Huettel B."/>
            <person name="Barry K.W."/>
            <person name="Haridas S."/>
            <person name="Chen C."/>
            <person name="Bauer D."/>
            <person name="Andreopoulos W."/>
            <person name="Pangilinan J."/>
            <person name="LaButti K."/>
            <person name="Riley R."/>
            <person name="Lipzen A."/>
            <person name="Clum A."/>
            <person name="Drula E."/>
            <person name="Henrissat B."/>
            <person name="Kohler A."/>
            <person name="Grigoriev I.V."/>
            <person name="Martin F.M."/>
            <person name="Hacquard S."/>
        </authorList>
    </citation>
    <scope>NUCLEOTIDE SEQUENCE [LARGE SCALE GENOMIC DNA]</scope>
    <source>
        <strain evidence="1 2">MPI-CAGE-CH-0241</strain>
    </source>
</reference>
<sequence>MFGASTFVDTQYLLEDYSDRREAQASLFRRTRTLGELDYESDRLTQVQVLLLMTYWNGAGGNHRDSWY</sequence>
<proteinExistence type="predicted"/>
<gene>
    <name evidence="1" type="ORF">B0T10DRAFT_562926</name>
</gene>
<name>A0A9P8W253_9HYPO</name>
<dbReference type="PANTHER" id="PTHR47425:SF2">
    <property type="entry name" value="FARB-RELATED"/>
    <property type="match status" value="1"/>
</dbReference>
<dbReference type="EMBL" id="JAGPYM010000014">
    <property type="protein sequence ID" value="KAH6887718.1"/>
    <property type="molecule type" value="Genomic_DNA"/>
</dbReference>